<keyword evidence="15" id="KW-1185">Reference proteome</keyword>
<organism evidence="14 15">
    <name type="scientific">Sulfurimonas aquatica</name>
    <dbReference type="NCBI Taxonomy" id="2672570"/>
    <lineage>
        <taxon>Bacteria</taxon>
        <taxon>Pseudomonadati</taxon>
        <taxon>Campylobacterota</taxon>
        <taxon>Epsilonproteobacteria</taxon>
        <taxon>Campylobacterales</taxon>
        <taxon>Sulfurimonadaceae</taxon>
        <taxon>Sulfurimonas</taxon>
    </lineage>
</organism>
<evidence type="ECO:0000256" key="4">
    <source>
        <dbReference type="ARBA" id="ARBA00022519"/>
    </source>
</evidence>
<evidence type="ECO:0000256" key="1">
    <source>
        <dbReference type="ARBA" id="ARBA00004515"/>
    </source>
</evidence>
<dbReference type="CDD" id="cd03789">
    <property type="entry name" value="GT9_LPS_heptosyltransferase"/>
    <property type="match status" value="1"/>
</dbReference>
<evidence type="ECO:0000256" key="10">
    <source>
        <dbReference type="ARBA" id="ARBA00044041"/>
    </source>
</evidence>
<dbReference type="NCBIfam" id="TIGR02193">
    <property type="entry name" value="heptsyl_trn_I"/>
    <property type="match status" value="1"/>
</dbReference>
<name>A0A975B1M6_9BACT</name>
<evidence type="ECO:0000256" key="12">
    <source>
        <dbReference type="ARBA" id="ARBA00044330"/>
    </source>
</evidence>
<dbReference type="PANTHER" id="PTHR30160">
    <property type="entry name" value="TETRAACYLDISACCHARIDE 4'-KINASE-RELATED"/>
    <property type="match status" value="1"/>
</dbReference>
<sequence>MNKDIYKIAIVRLSALGDIVNSAIVLQFIHAKYPNAQIEWIAEEVFSPLLNNHPLLNAVHTLNLKKFKKEKSLKSLNENLKKIKSFGQFDLIIDMQGLIKSAIVSRLLGKETHGFNKNSTRESLAACFYKTSTNISYESGVVKRNTFLIADALGFEISQEMILNKKSIFEINKKFDLDKTTKNVAFVIGASWESKIYPKEMVVDICNDLKLNAFIIWGNAQEKENAEWIVENSNYASLAPELALDELVSFISNMDLVIGNDTGPTHMAWAQNIPSITLLGPTTTRMIQETPLNIGIKSPSNVDLLKINKNDFSIREIPYETIVQKAKELIDGI</sequence>
<proteinExistence type="inferred from homology"/>
<dbReference type="GO" id="GO:0008713">
    <property type="term" value="F:ADP-heptose-lipopolysaccharide heptosyltransferase activity"/>
    <property type="evidence" value="ECO:0007669"/>
    <property type="project" value="TreeGrafter"/>
</dbReference>
<evidence type="ECO:0000256" key="9">
    <source>
        <dbReference type="ARBA" id="ARBA00043995"/>
    </source>
</evidence>
<evidence type="ECO:0000313" key="15">
    <source>
        <dbReference type="Proteomes" id="UP000671852"/>
    </source>
</evidence>
<evidence type="ECO:0000256" key="6">
    <source>
        <dbReference type="ARBA" id="ARBA00022679"/>
    </source>
</evidence>
<dbReference type="RefSeq" id="WP_207561396.1">
    <property type="nucleotide sequence ID" value="NZ_CP046072.1"/>
</dbReference>
<dbReference type="SUPFAM" id="SSF53756">
    <property type="entry name" value="UDP-Glycosyltransferase/glycogen phosphorylase"/>
    <property type="match status" value="1"/>
</dbReference>
<dbReference type="InterPro" id="IPR051199">
    <property type="entry name" value="LPS_LOS_Heptosyltrfase"/>
</dbReference>
<dbReference type="KEGG" id="saqt:GJV85_10855"/>
<dbReference type="GO" id="GO:0009244">
    <property type="term" value="P:lipopolysaccharide core region biosynthetic process"/>
    <property type="evidence" value="ECO:0007669"/>
    <property type="project" value="InterPro"/>
</dbReference>
<comment type="catalytic activity">
    <reaction evidence="13">
        <text>an alpha-Kdo-(2-&gt;4)-alpha-Kdo-(2-&gt;6)-lipid A + ADP-L-glycero-beta-D-manno-heptose = an L-alpha-D-Hep-(1-&gt;5)-[alpha-Kdo-(2-&gt;4)]-alpha-Kdo-(2-&gt;6)-lipid A + ADP + H(+)</text>
        <dbReference type="Rhea" id="RHEA:74067"/>
        <dbReference type="ChEBI" id="CHEBI:15378"/>
        <dbReference type="ChEBI" id="CHEBI:61506"/>
        <dbReference type="ChEBI" id="CHEBI:176431"/>
        <dbReference type="ChEBI" id="CHEBI:193068"/>
        <dbReference type="ChEBI" id="CHEBI:456216"/>
        <dbReference type="EC" id="2.4.99.23"/>
    </reaction>
</comment>
<evidence type="ECO:0000256" key="13">
    <source>
        <dbReference type="ARBA" id="ARBA00049201"/>
    </source>
</evidence>
<keyword evidence="8" id="KW-0472">Membrane</keyword>
<reference evidence="14" key="1">
    <citation type="submission" date="2019-11" db="EMBL/GenBank/DDBJ databases">
        <authorList>
            <person name="Kojima H."/>
        </authorList>
    </citation>
    <scope>NUCLEOTIDE SEQUENCE</scope>
    <source>
        <strain evidence="14">H1576</strain>
    </source>
</reference>
<evidence type="ECO:0000256" key="8">
    <source>
        <dbReference type="ARBA" id="ARBA00023136"/>
    </source>
</evidence>
<dbReference type="InterPro" id="IPR002201">
    <property type="entry name" value="Glyco_trans_9"/>
</dbReference>
<comment type="subcellular location">
    <subcellularLocation>
        <location evidence="1">Cell inner membrane</location>
        <topology evidence="1">Peripheral membrane protein</topology>
        <orientation evidence="1">Cytoplasmic side</orientation>
    </subcellularLocation>
</comment>
<reference evidence="14" key="2">
    <citation type="submission" date="2021-04" db="EMBL/GenBank/DDBJ databases">
        <title>Isolation and characterization of a novel species of the genus Sulfurimonas.</title>
        <authorList>
            <person name="Fukui M."/>
        </authorList>
    </citation>
    <scope>NUCLEOTIDE SEQUENCE</scope>
    <source>
        <strain evidence="14">H1576</strain>
    </source>
</reference>
<evidence type="ECO:0000256" key="5">
    <source>
        <dbReference type="ARBA" id="ARBA00022676"/>
    </source>
</evidence>
<comment type="similarity">
    <text evidence="9">Belongs to the glycosyltransferase 9 family.</text>
</comment>
<keyword evidence="3" id="KW-1003">Cell membrane</keyword>
<keyword evidence="5" id="KW-0328">Glycosyltransferase</keyword>
<dbReference type="Proteomes" id="UP000671852">
    <property type="component" value="Chromosome"/>
</dbReference>
<evidence type="ECO:0000313" key="14">
    <source>
        <dbReference type="EMBL" id="QSZ42586.1"/>
    </source>
</evidence>
<dbReference type="GO" id="GO:0005829">
    <property type="term" value="C:cytosol"/>
    <property type="evidence" value="ECO:0007669"/>
    <property type="project" value="TreeGrafter"/>
</dbReference>
<evidence type="ECO:0000256" key="11">
    <source>
        <dbReference type="ARBA" id="ARBA00044190"/>
    </source>
</evidence>
<keyword evidence="7" id="KW-0448">Lipopolysaccharide biosynthesis</keyword>
<dbReference type="EC" id="2.4.99.23" evidence="10"/>
<accession>A0A975B1M6</accession>
<dbReference type="EMBL" id="CP046072">
    <property type="protein sequence ID" value="QSZ42586.1"/>
    <property type="molecule type" value="Genomic_DNA"/>
</dbReference>
<dbReference type="InterPro" id="IPR011908">
    <property type="entry name" value="LipoPS_heptosylTferase-I"/>
</dbReference>
<keyword evidence="6" id="KW-0808">Transferase</keyword>
<evidence type="ECO:0000256" key="3">
    <source>
        <dbReference type="ARBA" id="ARBA00022475"/>
    </source>
</evidence>
<dbReference type="AlphaFoldDB" id="A0A975B1M6"/>
<dbReference type="Pfam" id="PF01075">
    <property type="entry name" value="Glyco_transf_9"/>
    <property type="match status" value="1"/>
</dbReference>
<dbReference type="PANTHER" id="PTHR30160:SF19">
    <property type="entry name" value="LIPOPOLYSACCHARIDE HEPTOSYLTRANSFERASE 1"/>
    <property type="match status" value="1"/>
</dbReference>
<gene>
    <name evidence="14" type="primary">waaC</name>
    <name evidence="14" type="ORF">GJV85_10855</name>
</gene>
<keyword evidence="4" id="KW-0997">Cell inner membrane</keyword>
<dbReference type="Gene3D" id="3.40.50.2000">
    <property type="entry name" value="Glycogen Phosphorylase B"/>
    <property type="match status" value="2"/>
</dbReference>
<comment type="pathway">
    <text evidence="2">Bacterial outer membrane biogenesis; LPS core biosynthesis.</text>
</comment>
<protein>
    <recommendedName>
        <fullName evidence="11">Lipopolysaccharide heptosyltransferase 1</fullName>
        <ecNumber evidence="10">2.4.99.23</ecNumber>
    </recommendedName>
    <alternativeName>
        <fullName evidence="12">ADP-heptose:lipopolysaccharide heptosyltransferase I</fullName>
    </alternativeName>
</protein>
<evidence type="ECO:0000256" key="2">
    <source>
        <dbReference type="ARBA" id="ARBA00004713"/>
    </source>
</evidence>
<evidence type="ECO:0000256" key="7">
    <source>
        <dbReference type="ARBA" id="ARBA00022985"/>
    </source>
</evidence>
<dbReference type="GO" id="GO:0005886">
    <property type="term" value="C:plasma membrane"/>
    <property type="evidence" value="ECO:0007669"/>
    <property type="project" value="UniProtKB-SubCell"/>
</dbReference>